<dbReference type="Pfam" id="PF13432">
    <property type="entry name" value="TPR_16"/>
    <property type="match status" value="3"/>
</dbReference>
<dbReference type="Pfam" id="PF13174">
    <property type="entry name" value="TPR_6"/>
    <property type="match status" value="4"/>
</dbReference>
<name>A0ABZ0IY13_9BACT</name>
<keyword evidence="5" id="KW-1185">Reference proteome</keyword>
<reference evidence="4 5" key="1">
    <citation type="journal article" date="2023" name="Microbiol. Resour. Announc.">
        <title>Complete Genome Sequence of Imperialibacter roseus strain P4T.</title>
        <authorList>
            <person name="Tizabi D.R."/>
            <person name="Bachvaroff T."/>
            <person name="Hill R.T."/>
        </authorList>
    </citation>
    <scope>NUCLEOTIDE SEQUENCE [LARGE SCALE GENOMIC DNA]</scope>
    <source>
        <strain evidence="4 5">P4T</strain>
    </source>
</reference>
<dbReference type="Proteomes" id="UP001302349">
    <property type="component" value="Chromosome"/>
</dbReference>
<evidence type="ECO:0000259" key="3">
    <source>
        <dbReference type="Pfam" id="PF09976"/>
    </source>
</evidence>
<dbReference type="SMART" id="SM00028">
    <property type="entry name" value="TPR"/>
    <property type="match status" value="13"/>
</dbReference>
<feature type="repeat" description="TPR" evidence="1">
    <location>
        <begin position="359"/>
        <end position="392"/>
    </location>
</feature>
<dbReference type="InterPro" id="IPR018704">
    <property type="entry name" value="SecYEG/CpoB_TPR"/>
</dbReference>
<feature type="domain" description="Ancillary SecYEG translocon subunit/Cell division coordinator CpoB TPR" evidence="3">
    <location>
        <begin position="594"/>
        <end position="661"/>
    </location>
</feature>
<gene>
    <name evidence="4" type="ORF">RT717_11485</name>
</gene>
<evidence type="ECO:0000313" key="5">
    <source>
        <dbReference type="Proteomes" id="UP001302349"/>
    </source>
</evidence>
<dbReference type="SUPFAM" id="SSF48452">
    <property type="entry name" value="TPR-like"/>
    <property type="match status" value="6"/>
</dbReference>
<dbReference type="Gene3D" id="1.25.40.10">
    <property type="entry name" value="Tetratricopeptide repeat domain"/>
    <property type="match status" value="9"/>
</dbReference>
<evidence type="ECO:0000256" key="2">
    <source>
        <dbReference type="SAM" id="MobiDB-lite"/>
    </source>
</evidence>
<evidence type="ECO:0000313" key="4">
    <source>
        <dbReference type="EMBL" id="WOK09260.1"/>
    </source>
</evidence>
<sequence length="1025" mass="117341">MIKQIRTGILILMVTTLAGGFELLLAQTSISDSREGNFYQQGVSLFNQNKYAAARKSFEAYLKADPSGSNVADALYFQAFCGLSLQHADAEGLFERFLTEYPNHPRALTGYYEVGNFYYRQENYSKAAEFYAKAKPERLPTAERPEFYFHWGFSLFTLKKFEEALPHFNLVKKSDGEYKAPAYYYAGYIYFQLKQYDNALTDLRLAGESDGYETIVPELVAATLYRKNDFKELISYTKPYLTGSKEAKNVDQIALYAAEAYYEQKDYAKALPYYEQYMKPMRKKPVAPVLFRISYSYMKAKQPAKAIENFKYVALEKDEIGQAASYYLGDLYIMEGNKSFAVSAYQQAADSEYDEKVKERAMFKLAQVHMDLGNYEQAIPVLEKYMREYPQSSDKGDAQDMIAEAYVNSSNYDRALAYFEKVGLGSQRIKKAYQKAAFLNATQLFNSGKFYESVQMFDNSLRYPLDPELEIDAWFWKGEAFSTGKKYEDAIGSYTMALQKGRRSNSLTFHKANYGIGYALFNLNRYPEAANYFKAYVNNRRPDNNRDAEVRLADCLYAQKKYDEALTFYQQAGSNGFKERDYLLYQRGVILGFQNRKEDAKRELDQVTKAFPNSRYADDATFQSAQLDFEAGDYARAKAGFTSVISKYPNSGFIPYALVRRASSSYNLKEYPSSANDYKKVLEEYPQHTLANSALLGLQEVLALMGKSNEVDQYIALYKKANPDDKALESVEYERARNLYFEQKYTEAVNALRAYRVSYPQSINAAEALYYVGESYYRLNQTAPALEAYYQLIGDMQTVSPAKVYQRIGALEYSNKNYPVAIKYWHKLRVSSDSKRDLYTAREGLMESHFAANSLDSSQVYAERILGDDKVAFNAQNKAGTYMGKIAFERNQYGAALDEFLAVVNAAKDINAAESQYYVGLIQYRQKEYKRSLETLFGLNKSYAVYENWLGKSFLLIADNYLALNELFQAKATLESVITNSPIPELKEAARAKLKEVDKRETEAVTQKDTDQSPIKKDSTSQKRN</sequence>
<dbReference type="RefSeq" id="WP_317491880.1">
    <property type="nucleotide sequence ID" value="NZ_CP136051.1"/>
</dbReference>
<proteinExistence type="predicted"/>
<organism evidence="4 5">
    <name type="scientific">Imperialibacter roseus</name>
    <dbReference type="NCBI Taxonomy" id="1324217"/>
    <lineage>
        <taxon>Bacteria</taxon>
        <taxon>Pseudomonadati</taxon>
        <taxon>Bacteroidota</taxon>
        <taxon>Cytophagia</taxon>
        <taxon>Cytophagales</taxon>
        <taxon>Flammeovirgaceae</taxon>
        <taxon>Imperialibacter</taxon>
    </lineage>
</organism>
<dbReference type="EMBL" id="CP136051">
    <property type="protein sequence ID" value="WOK09260.1"/>
    <property type="molecule type" value="Genomic_DNA"/>
</dbReference>
<evidence type="ECO:0000256" key="1">
    <source>
        <dbReference type="PROSITE-ProRule" id="PRU00339"/>
    </source>
</evidence>
<accession>A0ABZ0IY13</accession>
<dbReference type="PANTHER" id="PTHR12558:SF13">
    <property type="entry name" value="CELL DIVISION CYCLE PROTEIN 27 HOMOLOG"/>
    <property type="match status" value="1"/>
</dbReference>
<keyword evidence="1" id="KW-0802">TPR repeat</keyword>
<dbReference type="InterPro" id="IPR019734">
    <property type="entry name" value="TPR_rpt"/>
</dbReference>
<dbReference type="InterPro" id="IPR011990">
    <property type="entry name" value="TPR-like_helical_dom_sf"/>
</dbReference>
<dbReference type="PROSITE" id="PS50005">
    <property type="entry name" value="TPR"/>
    <property type="match status" value="1"/>
</dbReference>
<dbReference type="Pfam" id="PF09976">
    <property type="entry name" value="TPR_21"/>
    <property type="match status" value="1"/>
</dbReference>
<feature type="region of interest" description="Disordered" evidence="2">
    <location>
        <begin position="997"/>
        <end position="1025"/>
    </location>
</feature>
<dbReference type="Pfam" id="PF13181">
    <property type="entry name" value="TPR_8"/>
    <property type="match status" value="1"/>
</dbReference>
<dbReference type="PANTHER" id="PTHR12558">
    <property type="entry name" value="CELL DIVISION CYCLE 16,23,27"/>
    <property type="match status" value="1"/>
</dbReference>
<protein>
    <submittedName>
        <fullName evidence="4">Tetratricopeptide repeat protein</fullName>
    </submittedName>
</protein>